<dbReference type="SUPFAM" id="SSF52540">
    <property type="entry name" value="P-loop containing nucleoside triphosphate hydrolases"/>
    <property type="match status" value="1"/>
</dbReference>
<feature type="domain" description="AAA+ ATPase" evidence="1">
    <location>
        <begin position="103"/>
        <end position="235"/>
    </location>
</feature>
<evidence type="ECO:0000313" key="2">
    <source>
        <dbReference type="EMBL" id="KQL21985.1"/>
    </source>
</evidence>
<organism evidence="2 3">
    <name type="scientific">Cytobacillus solani</name>
    <dbReference type="NCBI Taxonomy" id="1637975"/>
    <lineage>
        <taxon>Bacteria</taxon>
        <taxon>Bacillati</taxon>
        <taxon>Bacillota</taxon>
        <taxon>Bacilli</taxon>
        <taxon>Bacillales</taxon>
        <taxon>Bacillaceae</taxon>
        <taxon>Cytobacillus</taxon>
    </lineage>
</organism>
<dbReference type="CDD" id="cd00009">
    <property type="entry name" value="AAA"/>
    <property type="match status" value="1"/>
</dbReference>
<dbReference type="Proteomes" id="UP000050996">
    <property type="component" value="Unassembled WGS sequence"/>
</dbReference>
<dbReference type="InterPro" id="IPR027417">
    <property type="entry name" value="P-loop_NTPase"/>
</dbReference>
<comment type="caution">
    <text evidence="2">The sequence shown here is derived from an EMBL/GenBank/DDBJ whole genome shotgun (WGS) entry which is preliminary data.</text>
</comment>
<name>A0A0Q3QVF7_9BACI</name>
<dbReference type="GO" id="GO:0005524">
    <property type="term" value="F:ATP binding"/>
    <property type="evidence" value="ECO:0007669"/>
    <property type="project" value="InterPro"/>
</dbReference>
<dbReference type="AlphaFoldDB" id="A0A0Q3QVF7"/>
<dbReference type="InterPro" id="IPR002611">
    <property type="entry name" value="IstB_ATP-bd"/>
</dbReference>
<dbReference type="InterPro" id="IPR003593">
    <property type="entry name" value="AAA+_ATPase"/>
</dbReference>
<dbReference type="Gene3D" id="3.40.50.300">
    <property type="entry name" value="P-loop containing nucleotide triphosphate hydrolases"/>
    <property type="match status" value="1"/>
</dbReference>
<evidence type="ECO:0000259" key="1">
    <source>
        <dbReference type="SMART" id="SM00382"/>
    </source>
</evidence>
<dbReference type="SMART" id="SM00382">
    <property type="entry name" value="AAA"/>
    <property type="match status" value="1"/>
</dbReference>
<evidence type="ECO:0000313" key="3">
    <source>
        <dbReference type="Proteomes" id="UP000050996"/>
    </source>
</evidence>
<keyword evidence="3" id="KW-1185">Reference proteome</keyword>
<reference evidence="2 3" key="1">
    <citation type="submission" date="2015-09" db="EMBL/GenBank/DDBJ databases">
        <title>Genome sequencing project for genomic taxonomy and phylogenomics of Bacillus-like bacteria.</title>
        <authorList>
            <person name="Liu B."/>
            <person name="Wang J."/>
            <person name="Zhu Y."/>
            <person name="Liu G."/>
            <person name="Chen Q."/>
            <person name="Chen Z."/>
            <person name="Lan J."/>
            <person name="Che J."/>
            <person name="Ge C."/>
            <person name="Shi H."/>
            <person name="Pan Z."/>
            <person name="Liu X."/>
        </authorList>
    </citation>
    <scope>NUCLEOTIDE SEQUENCE [LARGE SCALE GENOMIC DNA]</scope>
    <source>
        <strain evidence="2 3">FJAT-18043</strain>
    </source>
</reference>
<dbReference type="EMBL" id="LJIX01000006">
    <property type="protein sequence ID" value="KQL21985.1"/>
    <property type="molecule type" value="Genomic_DNA"/>
</dbReference>
<protein>
    <recommendedName>
        <fullName evidence="1">AAA+ ATPase domain-containing protein</fullName>
    </recommendedName>
</protein>
<gene>
    <name evidence="2" type="ORF">AN957_19110</name>
</gene>
<dbReference type="PATRIC" id="fig|1637975.4.peg.3782"/>
<sequence>MQRNTNSVSDNRCSSCSRKLLLKEGKEYCFYCDLIAPEDKKIADEVNEWIENREVNELQEYFKGKSLMNRDLEEATLSGYDPQNDSQRLALEQAYQYIGTFNKRQGMLLQGRPGLGKSHLAAAIVKEIINQKHTGIFISLPRLMTELKATYGKNSSLKETDLLVALQKVDLLVMDDLGVERDGKDEASSWAKQKIYEIVDSRIGQATIYTTNYTAKELLSMYGERDFSRMVQDCSILKLEGKNYRLRNFM</sequence>
<proteinExistence type="predicted"/>
<dbReference type="GO" id="GO:0006260">
    <property type="term" value="P:DNA replication"/>
    <property type="evidence" value="ECO:0007669"/>
    <property type="project" value="TreeGrafter"/>
</dbReference>
<dbReference type="Pfam" id="PF01695">
    <property type="entry name" value="IstB_IS21"/>
    <property type="match status" value="1"/>
</dbReference>
<dbReference type="PANTHER" id="PTHR30050:SF4">
    <property type="entry name" value="ATP-BINDING PROTEIN RV3427C IN INSERTION SEQUENCE-RELATED"/>
    <property type="match status" value="1"/>
</dbReference>
<accession>A0A0Q3QVF7</accession>
<dbReference type="PANTHER" id="PTHR30050">
    <property type="entry name" value="CHROMOSOMAL REPLICATION INITIATOR PROTEIN DNAA"/>
    <property type="match status" value="1"/>
</dbReference>
<dbReference type="STRING" id="1637975.AN957_19110"/>